<dbReference type="SUPFAM" id="SSF110997">
    <property type="entry name" value="Sporulation related repeat"/>
    <property type="match status" value="1"/>
</dbReference>
<organism evidence="2 3">
    <name type="scientific">Alloalcanivorax gelatiniphagus</name>
    <dbReference type="NCBI Taxonomy" id="1194167"/>
    <lineage>
        <taxon>Bacteria</taxon>
        <taxon>Pseudomonadati</taxon>
        <taxon>Pseudomonadota</taxon>
        <taxon>Gammaproteobacteria</taxon>
        <taxon>Oceanospirillales</taxon>
        <taxon>Alcanivoracaceae</taxon>
        <taxon>Alloalcanivorax</taxon>
    </lineage>
</organism>
<evidence type="ECO:0000313" key="3">
    <source>
        <dbReference type="Proteomes" id="UP000739180"/>
    </source>
</evidence>
<dbReference type="Gene3D" id="3.30.70.1070">
    <property type="entry name" value="Sporulation related repeat"/>
    <property type="match status" value="1"/>
</dbReference>
<keyword evidence="3" id="KW-1185">Reference proteome</keyword>
<comment type="caution">
    <text evidence="2">The sequence shown here is derived from an EMBL/GenBank/DDBJ whole genome shotgun (WGS) entry which is preliminary data.</text>
</comment>
<reference evidence="2 3" key="1">
    <citation type="submission" date="2019-05" db="EMBL/GenBank/DDBJ databases">
        <title>Genome of Alcanivorax gelatiniphagus, an oil degrading marine bacteria.</title>
        <authorList>
            <person name="Kwon K.K."/>
        </authorList>
    </citation>
    <scope>NUCLEOTIDE SEQUENCE [LARGE SCALE GENOMIC DNA]</scope>
    <source>
        <strain evidence="2 3">MEBiC 08158</strain>
    </source>
</reference>
<evidence type="ECO:0000313" key="2">
    <source>
        <dbReference type="EMBL" id="TMW15096.1"/>
    </source>
</evidence>
<protein>
    <submittedName>
        <fullName evidence="2">SPOR domain-containing protein</fullName>
    </submittedName>
</protein>
<name>A0ABY2XSS0_9GAMM</name>
<feature type="domain" description="SPOR" evidence="1">
    <location>
        <begin position="63"/>
        <end position="141"/>
    </location>
</feature>
<sequence>MRWVFYSLLVVNLVYLGWQLTMAALAPEPGVVAAPTAAPQGPTLRLLSEVSRPRRDQPAPSETGAPAGLCPVVGPWAGEGAAERARIQLAAAGLEGSIRPVSVQKDHLNWVYLPAYPGRDQALEVLSELQTLGVDSFIVKTGEDANAISLGYFSSAESAEGLRVKMQGAGYPARVRQTSRAVTEYWLYLPAQAAGAAALDDFLIGNPGVGRDRAACNAPQ</sequence>
<dbReference type="Pfam" id="PF05036">
    <property type="entry name" value="SPOR"/>
    <property type="match status" value="1"/>
</dbReference>
<gene>
    <name evidence="2" type="ORF">FGS76_00960</name>
</gene>
<dbReference type="Proteomes" id="UP000739180">
    <property type="component" value="Unassembled WGS sequence"/>
</dbReference>
<dbReference type="RefSeq" id="WP_138770762.1">
    <property type="nucleotide sequence ID" value="NZ_JBHSSX010000002.1"/>
</dbReference>
<dbReference type="InterPro" id="IPR036680">
    <property type="entry name" value="SPOR-like_sf"/>
</dbReference>
<dbReference type="InterPro" id="IPR007730">
    <property type="entry name" value="SPOR-like_dom"/>
</dbReference>
<evidence type="ECO:0000259" key="1">
    <source>
        <dbReference type="PROSITE" id="PS51724"/>
    </source>
</evidence>
<dbReference type="EMBL" id="VCQT01000005">
    <property type="protein sequence ID" value="TMW15096.1"/>
    <property type="molecule type" value="Genomic_DNA"/>
</dbReference>
<dbReference type="PROSITE" id="PS51724">
    <property type="entry name" value="SPOR"/>
    <property type="match status" value="1"/>
</dbReference>
<proteinExistence type="predicted"/>
<accession>A0ABY2XSS0</accession>